<gene>
    <name evidence="6" type="ORF">BN860_00496g</name>
</gene>
<evidence type="ECO:0000313" key="6">
    <source>
        <dbReference type="EMBL" id="CDF91655.1"/>
    </source>
</evidence>
<reference evidence="7" key="1">
    <citation type="journal article" date="2013" name="Genome Announc.">
        <title>Genome sequence of the food spoilage yeast Zygosaccharomyces bailii CLIB 213(T).</title>
        <authorList>
            <person name="Galeote V."/>
            <person name="Bigey F."/>
            <person name="Devillers H."/>
            <person name="Neuveglise C."/>
            <person name="Dequin S."/>
        </authorList>
    </citation>
    <scope>NUCLEOTIDE SEQUENCE [LARGE SCALE GENOMIC DNA]</scope>
    <source>
        <strain evidence="7">CLIB 213 / ATCC 58445 / CBS 680 / CCRC 21525 / NBRC 1098 / NCYC 1416 / NRRL Y-2227</strain>
    </source>
</reference>
<evidence type="ECO:0000259" key="5">
    <source>
        <dbReference type="Pfam" id="PF19278"/>
    </source>
</evidence>
<proteinExistence type="inferred from homology"/>
<feature type="domain" description="Hydantoinase/oxoprolinase N-terminal" evidence="4">
    <location>
        <begin position="11"/>
        <end position="226"/>
    </location>
</feature>
<feature type="domain" description="Acetophenone carboxylase-like C-terminal" evidence="5">
    <location>
        <begin position="558"/>
        <end position="728"/>
    </location>
</feature>
<dbReference type="InterPro" id="IPR045079">
    <property type="entry name" value="Oxoprolinase-like"/>
</dbReference>
<dbReference type="Pfam" id="PF01968">
    <property type="entry name" value="Hydantoinase_A"/>
    <property type="match status" value="1"/>
</dbReference>
<feature type="domain" description="Hydantoinase A/oxoprolinase" evidence="2">
    <location>
        <begin position="246"/>
        <end position="539"/>
    </location>
</feature>
<dbReference type="GO" id="GO:0017168">
    <property type="term" value="F:5-oxoprolinase (ATP-hydrolyzing) activity"/>
    <property type="evidence" value="ECO:0007669"/>
    <property type="project" value="TreeGrafter"/>
</dbReference>
<dbReference type="InterPro" id="IPR049517">
    <property type="entry name" value="ACX-like_C"/>
</dbReference>
<keyword evidence="7" id="KW-1185">Reference proteome</keyword>
<dbReference type="Pfam" id="PF19278">
    <property type="entry name" value="Hydant_A_C"/>
    <property type="match status" value="1"/>
</dbReference>
<dbReference type="Proteomes" id="UP000019375">
    <property type="component" value="Unassembled WGS sequence"/>
</dbReference>
<dbReference type="GO" id="GO:0005829">
    <property type="term" value="C:cytosol"/>
    <property type="evidence" value="ECO:0007669"/>
    <property type="project" value="TreeGrafter"/>
</dbReference>
<dbReference type="PANTHER" id="PTHR11365">
    <property type="entry name" value="5-OXOPROLINASE RELATED"/>
    <property type="match status" value="1"/>
</dbReference>
<feature type="domain" description="Hydantoinase B/oxoprolinase" evidence="3">
    <location>
        <begin position="748"/>
        <end position="1284"/>
    </location>
</feature>
<sequence length="1287" mass="141219">MTITSAKNQIRIAIDRGGTFTDCIGNPGTGKIEDDVFIKLLSVDPKNYPDAPLEGIRRLLEIFENRKIPRGTPLDVSRVSSIRMGTTLATNCALERNGEPCALVTTKGFKDVMVIGDQTRPDIFNLHIEKPRPLYDVVVEVDERVTLEDFTEDPNHHISEPSTGRKTVYGNSGEVVRILKTPDVSEITRLLQSVYQRGLRSIAIAFLHSYTYPHHEQIVGRIAHKIGFKHVSLSSEVSPMIKHLPRAHSSVADAYLTPVIKKYLQSIQAGLVNTENTNIQFMQSDGGLVEGHRFSGLKSILSGPAGGVVGYSRTCYNDNNRIPLIGFDMGGTSTDVSRFGEGKLEHVFETTTAGIVIQSPQLNVNTVAAGGSSRLFWENGLFRVGPDSATADPGPTAYRKGGPLTITDANLLLGRLVPEFFPKIFGPNEDESLDLEATERQFKELTETINKDLDVKMSPAEVAFGFLKVANESMARPIRAITEAKGHVVSDHRLVTFGGAGGQHAVAVAESLGINEILAHRYSSILSAYGIFLADVVEEKQEPCFLNLNDPDDAKSARKRLDQLVKTCSESLIIQGFSETQILHEKYLNLRYEGTETSLMILEQNENWEFEKWFAEAHKREFGFAFSEKCVIVDDVRVRATAKSCVRDEEPVDEQLKRYKPRSVFAAKEASFFKNVYFDNGWLKTPVFKIDDMTYGSVVKGPAILADGTQTNIIPENSEAIVLKSHIFVKILRKSEENVSDEQKVPVDPVMLSIFSHRFMDIAEQMGTQLKKTSVSTNVKERLDFSCALFDPDGNLVANAPHVPVHLGSMSTCIAAQANLWKGKLRPGDVLVSNHPDIGGTHLPDITVISPAFSEQSGEIIFYVASRAHHADIGGILPGSVPPNSKELYEEGATIFSELIVKRGTFQEELICKLLLEEPAKYPGCSGSRRISDNISDLKAQIAANNKGIQLIAKLMNENGHEAIVKYMKAIQDNASENIRKMLKELTQHFGKNVFYGEDLMDDGTLIKLRVTLDTDKQDYVFDFEGTSPQVYGNLNAPEAITNSAILYCLRCLVGEDIPLNQGCLKPITIKIPKGSILSPINGIAVVGGNVLTSQRVTDVILKTFHVMADSQGDCNNFTFGTGGRDPETSVITNGFGYYETICGGHGAGADSFRGLGWDGADAVHTNMTNTRMTDSEIFERRYPVILREFSVRKNSGGSGKYIGGNGVVRDIEFCYPVEASILSERRVIAPHGINDGGNGQRGVNLWVKNNGKNIINIGGKNSVKVKPGDRIIIMTPGGGGCGTKIL</sequence>
<dbReference type="PANTHER" id="PTHR11365:SF2">
    <property type="entry name" value="5-OXOPROLINASE"/>
    <property type="match status" value="1"/>
</dbReference>
<name>A0A8J2TA09_ZYGB2</name>
<dbReference type="EMBL" id="HG316466">
    <property type="protein sequence ID" value="CDF91655.1"/>
    <property type="molecule type" value="Genomic_DNA"/>
</dbReference>
<evidence type="ECO:0000259" key="2">
    <source>
        <dbReference type="Pfam" id="PF01968"/>
    </source>
</evidence>
<dbReference type="GO" id="GO:0006749">
    <property type="term" value="P:glutathione metabolic process"/>
    <property type="evidence" value="ECO:0007669"/>
    <property type="project" value="TreeGrafter"/>
</dbReference>
<protein>
    <submittedName>
        <fullName evidence="6">ZYBA0S13-00496g1_1</fullName>
    </submittedName>
</protein>
<evidence type="ECO:0000259" key="3">
    <source>
        <dbReference type="Pfam" id="PF02538"/>
    </source>
</evidence>
<dbReference type="OrthoDB" id="3643at2759"/>
<dbReference type="InterPro" id="IPR003692">
    <property type="entry name" value="Hydantoinase_B"/>
</dbReference>
<dbReference type="InterPro" id="IPR002821">
    <property type="entry name" value="Hydantoinase_A"/>
</dbReference>
<evidence type="ECO:0000259" key="4">
    <source>
        <dbReference type="Pfam" id="PF05378"/>
    </source>
</evidence>
<organism evidence="6 7">
    <name type="scientific">Zygosaccharomyces bailii (strain CLIB 213 / ATCC 58445 / CBS 680 / BCRC 21525 / NBRC 1098 / NCYC 1416 / NRRL Y-2227)</name>
    <dbReference type="NCBI Taxonomy" id="1333698"/>
    <lineage>
        <taxon>Eukaryota</taxon>
        <taxon>Fungi</taxon>
        <taxon>Dikarya</taxon>
        <taxon>Ascomycota</taxon>
        <taxon>Saccharomycotina</taxon>
        <taxon>Saccharomycetes</taxon>
        <taxon>Saccharomycetales</taxon>
        <taxon>Saccharomycetaceae</taxon>
        <taxon>Zygosaccharomyces</taxon>
    </lineage>
</organism>
<evidence type="ECO:0000256" key="1">
    <source>
        <dbReference type="ARBA" id="ARBA00010403"/>
    </source>
</evidence>
<evidence type="ECO:0000313" key="7">
    <source>
        <dbReference type="Proteomes" id="UP000019375"/>
    </source>
</evidence>
<comment type="similarity">
    <text evidence="1">Belongs to the oxoprolinase family.</text>
</comment>
<accession>A0A8J2TA09</accession>
<dbReference type="InterPro" id="IPR008040">
    <property type="entry name" value="Hydant_A_N"/>
</dbReference>
<dbReference type="Pfam" id="PF05378">
    <property type="entry name" value="Hydant_A_N"/>
    <property type="match status" value="1"/>
</dbReference>
<dbReference type="Pfam" id="PF02538">
    <property type="entry name" value="Hydantoinase_B"/>
    <property type="match status" value="1"/>
</dbReference>